<dbReference type="FunFam" id="1.10.10.10:FF:000001">
    <property type="entry name" value="LysR family transcriptional regulator"/>
    <property type="match status" value="1"/>
</dbReference>
<organism evidence="6 7">
    <name type="scientific">Agaribacter marinus</name>
    <dbReference type="NCBI Taxonomy" id="1431249"/>
    <lineage>
        <taxon>Bacteria</taxon>
        <taxon>Pseudomonadati</taxon>
        <taxon>Pseudomonadota</taxon>
        <taxon>Gammaproteobacteria</taxon>
        <taxon>Alteromonadales</taxon>
        <taxon>Alteromonadaceae</taxon>
        <taxon>Agaribacter</taxon>
    </lineage>
</organism>
<dbReference type="Gene3D" id="1.10.10.10">
    <property type="entry name" value="Winged helix-like DNA-binding domain superfamily/Winged helix DNA-binding domain"/>
    <property type="match status" value="1"/>
</dbReference>
<dbReference type="PROSITE" id="PS50931">
    <property type="entry name" value="HTH_LYSR"/>
    <property type="match status" value="1"/>
</dbReference>
<reference evidence="6" key="2">
    <citation type="submission" date="2023-01" db="EMBL/GenBank/DDBJ databases">
        <title>Draft genome sequence of Agaribacter marinus strain NBRC 110023.</title>
        <authorList>
            <person name="Sun Q."/>
            <person name="Mori K."/>
        </authorList>
    </citation>
    <scope>NUCLEOTIDE SEQUENCE</scope>
    <source>
        <strain evidence="6">NBRC 110023</strain>
    </source>
</reference>
<dbReference type="CDD" id="cd08471">
    <property type="entry name" value="PBP2_CrgA_like_2"/>
    <property type="match status" value="1"/>
</dbReference>
<dbReference type="PRINTS" id="PR00039">
    <property type="entry name" value="HTHLYSR"/>
</dbReference>
<dbReference type="GO" id="GO:0003700">
    <property type="term" value="F:DNA-binding transcription factor activity"/>
    <property type="evidence" value="ECO:0007669"/>
    <property type="project" value="InterPro"/>
</dbReference>
<keyword evidence="2" id="KW-0805">Transcription regulation</keyword>
<evidence type="ECO:0000256" key="2">
    <source>
        <dbReference type="ARBA" id="ARBA00023015"/>
    </source>
</evidence>
<name>A0AA37SZU0_9ALTE</name>
<accession>A0AA37SZU0</accession>
<evidence type="ECO:0000256" key="1">
    <source>
        <dbReference type="ARBA" id="ARBA00009437"/>
    </source>
</evidence>
<dbReference type="SUPFAM" id="SSF53850">
    <property type="entry name" value="Periplasmic binding protein-like II"/>
    <property type="match status" value="1"/>
</dbReference>
<dbReference type="InterPro" id="IPR036390">
    <property type="entry name" value="WH_DNA-bd_sf"/>
</dbReference>
<protein>
    <submittedName>
        <fullName evidence="6">LysR family transcriptional regulator</fullName>
    </submittedName>
</protein>
<evidence type="ECO:0000256" key="4">
    <source>
        <dbReference type="ARBA" id="ARBA00023163"/>
    </source>
</evidence>
<comment type="caution">
    <text evidence="6">The sequence shown here is derived from an EMBL/GenBank/DDBJ whole genome shotgun (WGS) entry which is preliminary data.</text>
</comment>
<dbReference type="Proteomes" id="UP001156601">
    <property type="component" value="Unassembled WGS sequence"/>
</dbReference>
<sequence length="300" mass="33506">MDKIESMKIFIEVAKHRSFNHAAETLGYSAPAITRAVASLEASLGVKLFHRTTRLVKLTESGARYLHDAIRIIDDIDEAEASVLGVYAKPAGKLTVTAPVLFGEKHVVPIMNEYLAAYPDVSVNAMFYDRVTSLIEEELDVAIRIGHLKDSNLYATKVGEVRRVVCGSPDYLDKHGMPEIPSDLTKHSVVFASTFESLNTWQFLNNGKKELIKLFPRLYCNHNSAALKSVLLGHGITRLMSYQAGEDINQGRLRRLLIDYEEAPLPVNVIHLEGRRANAKTRSFIELAVERLRANPLINP</sequence>
<keyword evidence="7" id="KW-1185">Reference proteome</keyword>
<dbReference type="Pfam" id="PF03466">
    <property type="entry name" value="LysR_substrate"/>
    <property type="match status" value="1"/>
</dbReference>
<dbReference type="GO" id="GO:0006351">
    <property type="term" value="P:DNA-templated transcription"/>
    <property type="evidence" value="ECO:0007669"/>
    <property type="project" value="TreeGrafter"/>
</dbReference>
<keyword evidence="4" id="KW-0804">Transcription</keyword>
<dbReference type="AlphaFoldDB" id="A0AA37SZU0"/>
<keyword evidence="3" id="KW-0238">DNA-binding</keyword>
<dbReference type="InterPro" id="IPR036388">
    <property type="entry name" value="WH-like_DNA-bd_sf"/>
</dbReference>
<proteinExistence type="inferred from homology"/>
<dbReference type="EMBL" id="BSOT01000020">
    <property type="protein sequence ID" value="GLR73107.1"/>
    <property type="molecule type" value="Genomic_DNA"/>
</dbReference>
<dbReference type="InterPro" id="IPR005119">
    <property type="entry name" value="LysR_subst-bd"/>
</dbReference>
<dbReference type="PANTHER" id="PTHR30537:SF5">
    <property type="entry name" value="HTH-TYPE TRANSCRIPTIONAL ACTIVATOR TTDR-RELATED"/>
    <property type="match status" value="1"/>
</dbReference>
<dbReference type="InterPro" id="IPR000847">
    <property type="entry name" value="LysR_HTH_N"/>
</dbReference>
<evidence type="ECO:0000313" key="7">
    <source>
        <dbReference type="Proteomes" id="UP001156601"/>
    </source>
</evidence>
<dbReference type="InterPro" id="IPR058163">
    <property type="entry name" value="LysR-type_TF_proteobact-type"/>
</dbReference>
<evidence type="ECO:0000256" key="3">
    <source>
        <dbReference type="ARBA" id="ARBA00023125"/>
    </source>
</evidence>
<dbReference type="Gene3D" id="3.40.190.290">
    <property type="match status" value="1"/>
</dbReference>
<comment type="similarity">
    <text evidence="1">Belongs to the LysR transcriptional regulatory family.</text>
</comment>
<evidence type="ECO:0000259" key="5">
    <source>
        <dbReference type="PROSITE" id="PS50931"/>
    </source>
</evidence>
<reference evidence="6" key="1">
    <citation type="journal article" date="2014" name="Int. J. Syst. Evol. Microbiol.">
        <title>Complete genome sequence of Corynebacterium casei LMG S-19264T (=DSM 44701T), isolated from a smear-ripened cheese.</title>
        <authorList>
            <consortium name="US DOE Joint Genome Institute (JGI-PGF)"/>
            <person name="Walter F."/>
            <person name="Albersmeier A."/>
            <person name="Kalinowski J."/>
            <person name="Ruckert C."/>
        </authorList>
    </citation>
    <scope>NUCLEOTIDE SEQUENCE</scope>
    <source>
        <strain evidence="6">NBRC 110023</strain>
    </source>
</reference>
<feature type="domain" description="HTH lysR-type" evidence="5">
    <location>
        <begin position="1"/>
        <end position="59"/>
    </location>
</feature>
<dbReference type="SUPFAM" id="SSF46785">
    <property type="entry name" value="Winged helix' DNA-binding domain"/>
    <property type="match status" value="1"/>
</dbReference>
<dbReference type="GO" id="GO:0043565">
    <property type="term" value="F:sequence-specific DNA binding"/>
    <property type="evidence" value="ECO:0007669"/>
    <property type="project" value="TreeGrafter"/>
</dbReference>
<dbReference type="Pfam" id="PF00126">
    <property type="entry name" value="HTH_1"/>
    <property type="match status" value="1"/>
</dbReference>
<gene>
    <name evidence="6" type="ORF">GCM10007852_40150</name>
</gene>
<dbReference type="PANTHER" id="PTHR30537">
    <property type="entry name" value="HTH-TYPE TRANSCRIPTIONAL REGULATOR"/>
    <property type="match status" value="1"/>
</dbReference>
<evidence type="ECO:0000313" key="6">
    <source>
        <dbReference type="EMBL" id="GLR73107.1"/>
    </source>
</evidence>